<reference evidence="3" key="1">
    <citation type="submission" date="2016-10" db="EMBL/GenBank/DDBJ databases">
        <authorList>
            <person name="de Groot N.N."/>
        </authorList>
    </citation>
    <scope>NUCLEOTIDE SEQUENCE</scope>
</reference>
<accession>A0A1W1DZX7</accession>
<dbReference type="AlphaFoldDB" id="A0A1W1DZX7"/>
<evidence type="ECO:0000313" key="4">
    <source>
        <dbReference type="EMBL" id="SFV87541.1"/>
    </source>
</evidence>
<feature type="coiled-coil region" evidence="1">
    <location>
        <begin position="47"/>
        <end position="81"/>
    </location>
</feature>
<evidence type="ECO:0000313" key="3">
    <source>
        <dbReference type="EMBL" id="SFV87263.1"/>
    </source>
</evidence>
<evidence type="ECO:0000256" key="1">
    <source>
        <dbReference type="SAM" id="Coils"/>
    </source>
</evidence>
<dbReference type="EMBL" id="FPHZ01000034">
    <property type="protein sequence ID" value="SFV87541.1"/>
    <property type="molecule type" value="Genomic_DNA"/>
</dbReference>
<organism evidence="3">
    <name type="scientific">hydrothermal vent metagenome</name>
    <dbReference type="NCBI Taxonomy" id="652676"/>
    <lineage>
        <taxon>unclassified sequences</taxon>
        <taxon>metagenomes</taxon>
        <taxon>ecological metagenomes</taxon>
    </lineage>
</organism>
<feature type="transmembrane region" description="Helical" evidence="2">
    <location>
        <begin position="20"/>
        <end position="44"/>
    </location>
</feature>
<proteinExistence type="predicted"/>
<protein>
    <submittedName>
        <fullName evidence="3">Uncharacterized protein</fullName>
    </submittedName>
</protein>
<keyword evidence="2" id="KW-1133">Transmembrane helix</keyword>
<name>A0A1W1DZX7_9ZZZZ</name>
<evidence type="ECO:0000256" key="2">
    <source>
        <dbReference type="SAM" id="Phobius"/>
    </source>
</evidence>
<gene>
    <name evidence="3" type="ORF">MNB_SUP05-SYMBIONT-4-1080</name>
    <name evidence="4" type="ORF">MNB_SUP05-SYMBIONT-5-1183</name>
</gene>
<dbReference type="EMBL" id="FPHY01000175">
    <property type="protein sequence ID" value="SFV87263.1"/>
    <property type="molecule type" value="Genomic_DNA"/>
</dbReference>
<keyword evidence="1" id="KW-0175">Coiled coil</keyword>
<sequence length="163" mass="18085">MKSVIFNLLTLNLLNKFKNLAILAFVNALVIFIIFNVVSGSYGINSSATLEQKNNQVKRSIANLEDQLDALKNANTVDKVNLEQQVDIFKTIVSAFSDVKTVAFKDDHRGFIYAMSGKTNDIVFIAYKINKAISSLSIKAQVQDLLIKGNTSILKVRIFGVIK</sequence>
<keyword evidence="2" id="KW-0472">Membrane</keyword>
<keyword evidence="2" id="KW-0812">Transmembrane</keyword>